<evidence type="ECO:0000313" key="9">
    <source>
        <dbReference type="Proteomes" id="UP000262582"/>
    </source>
</evidence>
<proteinExistence type="inferred from homology"/>
<dbReference type="EMBL" id="NXIG01000012">
    <property type="protein sequence ID" value="RXI29409.1"/>
    <property type="molecule type" value="Genomic_DNA"/>
</dbReference>
<dbReference type="SMART" id="SM00283">
    <property type="entry name" value="MA"/>
    <property type="match status" value="1"/>
</dbReference>
<dbReference type="Proteomes" id="UP000262582">
    <property type="component" value="Chromosome"/>
</dbReference>
<evidence type="ECO:0000313" key="7">
    <source>
        <dbReference type="EMBL" id="AXX96037.1"/>
    </source>
</evidence>
<dbReference type="InterPro" id="IPR004089">
    <property type="entry name" value="MCPsignal_dom"/>
</dbReference>
<dbReference type="GO" id="GO:0004888">
    <property type="term" value="F:transmembrane signaling receptor activity"/>
    <property type="evidence" value="ECO:0007669"/>
    <property type="project" value="TreeGrafter"/>
</dbReference>
<keyword evidence="3" id="KW-0807">Transducer</keyword>
<dbReference type="Pfam" id="PF08376">
    <property type="entry name" value="NIT"/>
    <property type="match status" value="1"/>
</dbReference>
<dbReference type="GO" id="GO:0006935">
    <property type="term" value="P:chemotaxis"/>
    <property type="evidence" value="ECO:0007669"/>
    <property type="project" value="UniProtKB-KW"/>
</dbReference>
<evidence type="ECO:0000256" key="4">
    <source>
        <dbReference type="SAM" id="Coils"/>
    </source>
</evidence>
<feature type="transmembrane region" description="Helical" evidence="5">
    <location>
        <begin position="315"/>
        <end position="337"/>
    </location>
</feature>
<dbReference type="OrthoDB" id="2489132at2"/>
<comment type="similarity">
    <text evidence="2">Belongs to the methyl-accepting chemotaxis (MCP) protein family.</text>
</comment>
<keyword evidence="5" id="KW-1133">Transmembrane helix</keyword>
<evidence type="ECO:0000256" key="5">
    <source>
        <dbReference type="SAM" id="Phobius"/>
    </source>
</evidence>
<dbReference type="PANTHER" id="PTHR43531">
    <property type="entry name" value="PROTEIN ICFG"/>
    <property type="match status" value="1"/>
</dbReference>
<feature type="coiled-coil region" evidence="4">
    <location>
        <begin position="84"/>
        <end position="144"/>
    </location>
</feature>
<dbReference type="Pfam" id="PF00015">
    <property type="entry name" value="MCPsignal"/>
    <property type="match status" value="1"/>
</dbReference>
<sequence>MGIIKFLKTMSIRNKIKVISVFPLIFIIILSFFLNFNTYKKVNQLEDMKELANLNVKISLLLHETQKERGMSAGYIGSNGVKFKDNLTEQKELTNKNINEFKKTVQTLNSEIFPLNAYTLISKILKELATLEEVRNDINNLKIKSSTALVYYTNINSMLLDFIALTTTKVEKEKDTRTLIAYYNFLMAKERAGLERGIGSNIFASKSFALGAYEKYAGLVYEQQIFIDGFLKYSSDENKKFFLDKINHSSIDELKEIRKNLLSYVDNKDVKLDLEPTLWFSKMTEKINILKQIDDYLSQNLIEQIEKDLSTQTKFMYFLVIISLSIISLIIYFIIFFNSSITRAIDKIYKGIEQFMKYLNREINELEYIDLNTRGELGKLAKMVNFNIDRINGDLEKDLLCVGEATITLDKFQKGYYSCRVNSKAANPQVQTLAKTINKMLDTQQKINSDILKVLAQYSNYNYLNSINNNDIYGELKELVDGINNLGEAITSMLLENKQNALILQKGSNQLTKNVNQLNKASNDAAARLEETAAAVEEITSNIIQSTQNVAMMAKNANELSSSVISGEKLAEQTVNSMEEINIQVNAITESISIIDQIAFQTNILSLNAAVEAATAGEAGKGFAVVAQEVRNLANRSAEAAHEIKTLVSNATLKANDGKQIAASMIEGYNHISQNINNTISLINDVSNGANEQKVAMEQISDAINSLDKQTQVNANIANQTNDIATQTSVLANNIVTAVNTKEFRGK</sequence>
<keyword evidence="4" id="KW-0175">Coiled coil</keyword>
<dbReference type="AlphaFoldDB" id="A0A347UB09"/>
<reference evidence="7 9" key="2">
    <citation type="submission" date="2018-08" db="EMBL/GenBank/DDBJ databases">
        <title>Complete genome of the Arcobacter ellisii type strain LMG 26155.</title>
        <authorList>
            <person name="Miller W.G."/>
            <person name="Yee E."/>
            <person name="Bono J.L."/>
        </authorList>
    </citation>
    <scope>NUCLEOTIDE SEQUENCE [LARGE SCALE GENOMIC DNA]</scope>
    <source>
        <strain evidence="7 9">LMG 26155</strain>
    </source>
</reference>
<keyword evidence="9" id="KW-1185">Reference proteome</keyword>
<reference evidence="8 10" key="1">
    <citation type="submission" date="2017-09" db="EMBL/GenBank/DDBJ databases">
        <title>Genomics of the genus Arcobacter.</title>
        <authorList>
            <person name="Perez-Cataluna A."/>
            <person name="Figueras M.J."/>
            <person name="Salas-Masso N."/>
        </authorList>
    </citation>
    <scope>NUCLEOTIDE SEQUENCE [LARGE SCALE GENOMIC DNA]</scope>
    <source>
        <strain evidence="8 10">CECT 7837</strain>
    </source>
</reference>
<keyword evidence="1" id="KW-0145">Chemotaxis</keyword>
<evidence type="ECO:0000256" key="2">
    <source>
        <dbReference type="ARBA" id="ARBA00029447"/>
    </source>
</evidence>
<organism evidence="8 10">
    <name type="scientific">Arcobacter ellisii</name>
    <dbReference type="NCBI Taxonomy" id="913109"/>
    <lineage>
        <taxon>Bacteria</taxon>
        <taxon>Pseudomonadati</taxon>
        <taxon>Campylobacterota</taxon>
        <taxon>Epsilonproteobacteria</taxon>
        <taxon>Campylobacterales</taxon>
        <taxon>Arcobacteraceae</taxon>
        <taxon>Arcobacter</taxon>
    </lineage>
</organism>
<dbReference type="KEGG" id="aell:AELL_2419"/>
<name>A0A347UB09_9BACT</name>
<gene>
    <name evidence="7" type="ORF">AELL_2419</name>
    <name evidence="8" type="ORF">CP962_11455</name>
</gene>
<evidence type="ECO:0000256" key="1">
    <source>
        <dbReference type="ARBA" id="ARBA00022500"/>
    </source>
</evidence>
<evidence type="ECO:0000259" key="6">
    <source>
        <dbReference type="PROSITE" id="PS50111"/>
    </source>
</evidence>
<dbReference type="SUPFAM" id="SSF58104">
    <property type="entry name" value="Methyl-accepting chemotaxis protein (MCP) signaling domain"/>
    <property type="match status" value="1"/>
</dbReference>
<dbReference type="PROSITE" id="PS50111">
    <property type="entry name" value="CHEMOTAXIS_TRANSDUC_2"/>
    <property type="match status" value="1"/>
</dbReference>
<dbReference type="InterPro" id="IPR013587">
    <property type="entry name" value="Nitrate/nitrite_sensing"/>
</dbReference>
<dbReference type="Proteomes" id="UP000290588">
    <property type="component" value="Unassembled WGS sequence"/>
</dbReference>
<dbReference type="EMBL" id="CP032097">
    <property type="protein sequence ID" value="AXX96037.1"/>
    <property type="molecule type" value="Genomic_DNA"/>
</dbReference>
<dbReference type="RefSeq" id="WP_118918187.1">
    <property type="nucleotide sequence ID" value="NZ_CP032097.1"/>
</dbReference>
<protein>
    <submittedName>
        <fullName evidence="8">Chemotaxis protein</fullName>
    </submittedName>
    <submittedName>
        <fullName evidence="7">NIT sensor-containing MCP-domain signal transduction protein</fullName>
    </submittedName>
</protein>
<dbReference type="InterPro" id="IPR051310">
    <property type="entry name" value="MCP_chemotaxis"/>
</dbReference>
<dbReference type="PANTHER" id="PTHR43531:SF11">
    <property type="entry name" value="METHYL-ACCEPTING CHEMOTAXIS PROTEIN 3"/>
    <property type="match status" value="1"/>
</dbReference>
<keyword evidence="5" id="KW-0812">Transmembrane</keyword>
<evidence type="ECO:0000256" key="3">
    <source>
        <dbReference type="PROSITE-ProRule" id="PRU00284"/>
    </source>
</evidence>
<dbReference type="GO" id="GO:0007165">
    <property type="term" value="P:signal transduction"/>
    <property type="evidence" value="ECO:0007669"/>
    <property type="project" value="UniProtKB-KW"/>
</dbReference>
<evidence type="ECO:0000313" key="10">
    <source>
        <dbReference type="Proteomes" id="UP000290588"/>
    </source>
</evidence>
<feature type="transmembrane region" description="Helical" evidence="5">
    <location>
        <begin position="21"/>
        <end position="39"/>
    </location>
</feature>
<evidence type="ECO:0000313" key="8">
    <source>
        <dbReference type="EMBL" id="RXI29409.1"/>
    </source>
</evidence>
<dbReference type="GO" id="GO:0005886">
    <property type="term" value="C:plasma membrane"/>
    <property type="evidence" value="ECO:0007669"/>
    <property type="project" value="TreeGrafter"/>
</dbReference>
<accession>A0A347UB09</accession>
<dbReference type="Gene3D" id="1.10.287.950">
    <property type="entry name" value="Methyl-accepting chemotaxis protein"/>
    <property type="match status" value="1"/>
</dbReference>
<feature type="domain" description="Methyl-accepting transducer" evidence="6">
    <location>
        <begin position="500"/>
        <end position="729"/>
    </location>
</feature>
<keyword evidence="5" id="KW-0472">Membrane</keyword>